<dbReference type="SUPFAM" id="SSF52218">
    <property type="entry name" value="Flavoproteins"/>
    <property type="match status" value="1"/>
</dbReference>
<dbReference type="InterPro" id="IPR029039">
    <property type="entry name" value="Flavoprotein-like_sf"/>
</dbReference>
<dbReference type="EMBL" id="BMIP01000002">
    <property type="protein sequence ID" value="GGD66323.1"/>
    <property type="molecule type" value="Genomic_DNA"/>
</dbReference>
<name>A0A916YXZ7_9SPHN</name>
<dbReference type="Pfam" id="PF03358">
    <property type="entry name" value="FMN_red"/>
    <property type="match status" value="1"/>
</dbReference>
<evidence type="ECO:0000313" key="2">
    <source>
        <dbReference type="EMBL" id="GGD66323.1"/>
    </source>
</evidence>
<reference evidence="2" key="2">
    <citation type="submission" date="2020-09" db="EMBL/GenBank/DDBJ databases">
        <authorList>
            <person name="Sun Q."/>
            <person name="Zhou Y."/>
        </authorList>
    </citation>
    <scope>NUCLEOTIDE SEQUENCE</scope>
    <source>
        <strain evidence="2">CGMCC 1.15360</strain>
    </source>
</reference>
<proteinExistence type="predicted"/>
<reference evidence="2" key="1">
    <citation type="journal article" date="2014" name="Int. J. Syst. Evol. Microbiol.">
        <title>Complete genome sequence of Corynebacterium casei LMG S-19264T (=DSM 44701T), isolated from a smear-ripened cheese.</title>
        <authorList>
            <consortium name="US DOE Joint Genome Institute (JGI-PGF)"/>
            <person name="Walter F."/>
            <person name="Albersmeier A."/>
            <person name="Kalinowski J."/>
            <person name="Ruckert C."/>
        </authorList>
    </citation>
    <scope>NUCLEOTIDE SEQUENCE</scope>
    <source>
        <strain evidence="2">CGMCC 1.15360</strain>
    </source>
</reference>
<organism evidence="2 3">
    <name type="scientific">Croceicoccus mobilis</name>
    <dbReference type="NCBI Taxonomy" id="1703339"/>
    <lineage>
        <taxon>Bacteria</taxon>
        <taxon>Pseudomonadati</taxon>
        <taxon>Pseudomonadota</taxon>
        <taxon>Alphaproteobacteria</taxon>
        <taxon>Sphingomonadales</taxon>
        <taxon>Erythrobacteraceae</taxon>
        <taxon>Croceicoccus</taxon>
    </lineage>
</organism>
<feature type="domain" description="NADPH-dependent FMN reductase-like" evidence="1">
    <location>
        <begin position="57"/>
        <end position="116"/>
    </location>
</feature>
<dbReference type="AlphaFoldDB" id="A0A916YXZ7"/>
<keyword evidence="3" id="KW-1185">Reference proteome</keyword>
<dbReference type="InterPro" id="IPR005025">
    <property type="entry name" value="FMN_Rdtase-like_dom"/>
</dbReference>
<evidence type="ECO:0000259" key="1">
    <source>
        <dbReference type="Pfam" id="PF03358"/>
    </source>
</evidence>
<protein>
    <recommendedName>
        <fullName evidence="1">NADPH-dependent FMN reductase-like domain-containing protein</fullName>
    </recommendedName>
</protein>
<dbReference type="GO" id="GO:0016491">
    <property type="term" value="F:oxidoreductase activity"/>
    <property type="evidence" value="ECO:0007669"/>
    <property type="project" value="InterPro"/>
</dbReference>
<accession>A0A916YXZ7</accession>
<gene>
    <name evidence="2" type="ORF">GCM10010990_14780</name>
</gene>
<dbReference type="Gene3D" id="3.40.50.360">
    <property type="match status" value="1"/>
</dbReference>
<comment type="caution">
    <text evidence="2">The sequence shown here is derived from an EMBL/GenBank/DDBJ whole genome shotgun (WGS) entry which is preliminary data.</text>
</comment>
<evidence type="ECO:0000313" key="3">
    <source>
        <dbReference type="Proteomes" id="UP000612349"/>
    </source>
</evidence>
<sequence length="123" mass="12775">MGQGGVMGTDMDEGLVIIWHSRTGGAAAMARAAMQGAAKYAPDIPARLIPADAANAKHVIGARACLFVCPENLASMTGVMKEFFDRSYYPVLAAGERIAGRPYATAIAAGSDERGRRGKSTGS</sequence>
<dbReference type="Proteomes" id="UP000612349">
    <property type="component" value="Unassembled WGS sequence"/>
</dbReference>